<keyword evidence="3" id="KW-1185">Reference proteome</keyword>
<protein>
    <recommendedName>
        <fullName evidence="4">BZIP domain-containing protein</fullName>
    </recommendedName>
</protein>
<evidence type="ECO:0000313" key="2">
    <source>
        <dbReference type="EMBL" id="KAK8033193.1"/>
    </source>
</evidence>
<evidence type="ECO:0000256" key="1">
    <source>
        <dbReference type="SAM" id="MobiDB-lite"/>
    </source>
</evidence>
<name>A0ABR1SFS7_9PEZI</name>
<reference evidence="2 3" key="1">
    <citation type="submission" date="2023-01" db="EMBL/GenBank/DDBJ databases">
        <title>Analysis of 21 Apiospora genomes using comparative genomics revels a genus with tremendous synthesis potential of carbohydrate active enzymes and secondary metabolites.</title>
        <authorList>
            <person name="Sorensen T."/>
        </authorList>
    </citation>
    <scope>NUCLEOTIDE SEQUENCE [LARGE SCALE GENOMIC DNA]</scope>
    <source>
        <strain evidence="2 3">CBS 20057</strain>
    </source>
</reference>
<dbReference type="EMBL" id="JAQQWI010000006">
    <property type="protein sequence ID" value="KAK8033193.1"/>
    <property type="molecule type" value="Genomic_DNA"/>
</dbReference>
<accession>A0ABR1SFS7</accession>
<feature type="compositionally biased region" description="Basic and acidic residues" evidence="1">
    <location>
        <begin position="18"/>
        <end position="27"/>
    </location>
</feature>
<organism evidence="2 3">
    <name type="scientific">Apiospora marii</name>
    <dbReference type="NCBI Taxonomy" id="335849"/>
    <lineage>
        <taxon>Eukaryota</taxon>
        <taxon>Fungi</taxon>
        <taxon>Dikarya</taxon>
        <taxon>Ascomycota</taxon>
        <taxon>Pezizomycotina</taxon>
        <taxon>Sordariomycetes</taxon>
        <taxon>Xylariomycetidae</taxon>
        <taxon>Amphisphaeriales</taxon>
        <taxon>Apiosporaceae</taxon>
        <taxon>Apiospora</taxon>
    </lineage>
</organism>
<comment type="caution">
    <text evidence="2">The sequence shown here is derived from an EMBL/GenBank/DDBJ whole genome shotgun (WGS) entry which is preliminary data.</text>
</comment>
<evidence type="ECO:0008006" key="4">
    <source>
        <dbReference type="Google" id="ProtNLM"/>
    </source>
</evidence>
<gene>
    <name evidence="2" type="ORF">PG991_002591</name>
</gene>
<feature type="compositionally biased region" description="Polar residues" evidence="1">
    <location>
        <begin position="50"/>
        <end position="74"/>
    </location>
</feature>
<evidence type="ECO:0000313" key="3">
    <source>
        <dbReference type="Proteomes" id="UP001396898"/>
    </source>
</evidence>
<dbReference type="Proteomes" id="UP001396898">
    <property type="component" value="Unassembled WGS sequence"/>
</dbReference>
<proteinExistence type="predicted"/>
<sequence length="254" mass="27763">MSVPAFEVEDPESGSQQRLERRRELNRKAQRRFRTRRNQARIRQIEQDNHLATSWTNEWPWSNSSSTLPSASQSHTREQPLFGTDDALVVDISALDSMLYPTIPLGVPLGDSEPLVPLQSPAMATLADSQPVASHSAAFLQKGEHHKATTQPVYPPWVTELSAMALAEPTEATVTDTGSPFMPDASVWTTDMSPSQSPENLAPCFYAPALTFDAATIPVAATGTTLPFDPMGELNWGDMESFQAALSWLPSPGT</sequence>
<feature type="compositionally biased region" description="Basic residues" evidence="1">
    <location>
        <begin position="28"/>
        <end position="40"/>
    </location>
</feature>
<feature type="region of interest" description="Disordered" evidence="1">
    <location>
        <begin position="1"/>
        <end position="78"/>
    </location>
</feature>